<feature type="transmembrane region" description="Helical" evidence="7">
    <location>
        <begin position="154"/>
        <end position="175"/>
    </location>
</feature>
<keyword evidence="11" id="KW-1185">Reference proteome</keyword>
<dbReference type="Gene3D" id="1.20.1560.10">
    <property type="entry name" value="ABC transporter type 1, transmembrane domain"/>
    <property type="match status" value="1"/>
</dbReference>
<evidence type="ECO:0000256" key="5">
    <source>
        <dbReference type="ARBA" id="ARBA00022989"/>
    </source>
</evidence>
<sequence length="583" mass="65125">MGKGLIQLQGIKPIMALTGLFTFVQTIVIIMQSLWLAEAVSGLFTGDSLHRQLGHVFGFVGALVVRQLLSVIMQKIAYDFAERTGRSMRKLMMDQLFELGPTFAIGQGTGNLVTLVREGVSKYRTYLELIIPRMMSNSLTPLLIGIFILKLDWISALILGAVFPLLIIFMILLGLAAQKQMDKQWATYRVLSNHFVDSLRGLETLRFLGRSRAHEETIGRTSERYRKATISSMRVAFLSSFALDFFTMLSVACVAVSLGLRLVHGTIILEPALTILILAPEFFVPIRSLGADYHATMDGKEAGEDIQRIIHTSTTIGTVDAKNNSDTYRSKPVWSASSQMVLNQLSVQHDAESNYSLEQLNLRIGGYCKIGIIGESGAGKSTLIDVLSGFLTPTQGEVLWKDSLGESYPLNSNVWRQQTTYIPQHPYLFSGTLADNLRLYEPEATDEQLWQVIRDTGLYDLVSQLPQGIEEPVGGAGRTLSGGQEQRVALARALLGQRQIMLLDEPTAHLDIETEYELKQTMLELFNNRFVILATHRMHWMVDMDWIIVLEHGQIVEQGTHEQLLARQGAYCRLIDSQWGESA</sequence>
<dbReference type="AlphaFoldDB" id="A0AAX3LWL3"/>
<keyword evidence="3" id="KW-0547">Nucleotide-binding</keyword>
<dbReference type="PANTHER" id="PTHR24221">
    <property type="entry name" value="ATP-BINDING CASSETTE SUB-FAMILY B"/>
    <property type="match status" value="1"/>
</dbReference>
<dbReference type="NCBIfam" id="TIGR02857">
    <property type="entry name" value="CydD"/>
    <property type="match status" value="1"/>
</dbReference>
<evidence type="ECO:0000256" key="7">
    <source>
        <dbReference type="SAM" id="Phobius"/>
    </source>
</evidence>
<feature type="transmembrane region" description="Helical" evidence="7">
    <location>
        <begin position="130"/>
        <end position="148"/>
    </location>
</feature>
<dbReference type="SUPFAM" id="SSF90123">
    <property type="entry name" value="ABC transporter transmembrane region"/>
    <property type="match status" value="1"/>
</dbReference>
<dbReference type="PANTHER" id="PTHR24221:SF614">
    <property type="entry name" value="GLUTATHIONE_L-CYSTEINE TRANSPORT SYSTEM ATP-BINDING_PERMEASE PROTEIN CYDC"/>
    <property type="match status" value="1"/>
</dbReference>
<evidence type="ECO:0000256" key="6">
    <source>
        <dbReference type="ARBA" id="ARBA00023136"/>
    </source>
</evidence>
<dbReference type="CDD" id="cd18584">
    <property type="entry name" value="ABC_6TM_AarD_CydD"/>
    <property type="match status" value="1"/>
</dbReference>
<evidence type="ECO:0000256" key="4">
    <source>
        <dbReference type="ARBA" id="ARBA00022840"/>
    </source>
</evidence>
<dbReference type="GO" id="GO:0042883">
    <property type="term" value="P:cysteine transport"/>
    <property type="evidence" value="ECO:0007669"/>
    <property type="project" value="InterPro"/>
</dbReference>
<feature type="transmembrane region" description="Helical" evidence="7">
    <location>
        <begin position="14"/>
        <end position="36"/>
    </location>
</feature>
<reference evidence="10 11" key="1">
    <citation type="submission" date="2023-02" db="EMBL/GenBank/DDBJ databases">
        <title>Genome sequence of Paenibacillus kyungheensis KACC 18744.</title>
        <authorList>
            <person name="Kim S."/>
            <person name="Heo J."/>
            <person name="Kwon S.-W."/>
        </authorList>
    </citation>
    <scope>NUCLEOTIDE SEQUENCE [LARGE SCALE GENOMIC DNA]</scope>
    <source>
        <strain evidence="10 11">KACC 18744</strain>
    </source>
</reference>
<keyword evidence="6 7" id="KW-0472">Membrane</keyword>
<dbReference type="KEGG" id="pka:PQ456_12355"/>
<evidence type="ECO:0000256" key="2">
    <source>
        <dbReference type="ARBA" id="ARBA00022692"/>
    </source>
</evidence>
<proteinExistence type="predicted"/>
<dbReference type="Gene3D" id="3.40.50.300">
    <property type="entry name" value="P-loop containing nucleotide triphosphate hydrolases"/>
    <property type="match status" value="1"/>
</dbReference>
<gene>
    <name evidence="10" type="primary">cydD</name>
    <name evidence="10" type="ORF">PQ456_12355</name>
</gene>
<keyword evidence="4" id="KW-0067">ATP-binding</keyword>
<feature type="domain" description="ABC transporter" evidence="8">
    <location>
        <begin position="342"/>
        <end position="577"/>
    </location>
</feature>
<dbReference type="InterPro" id="IPR003593">
    <property type="entry name" value="AAA+_ATPase"/>
</dbReference>
<accession>A0AAX3LWL3</accession>
<dbReference type="Proteomes" id="UP001220509">
    <property type="component" value="Chromosome"/>
</dbReference>
<keyword evidence="2 7" id="KW-0812">Transmembrane</keyword>
<organism evidence="10 11">
    <name type="scientific">Paenibacillus kyungheensis</name>
    <dbReference type="NCBI Taxonomy" id="1452732"/>
    <lineage>
        <taxon>Bacteria</taxon>
        <taxon>Bacillati</taxon>
        <taxon>Bacillota</taxon>
        <taxon>Bacilli</taxon>
        <taxon>Bacillales</taxon>
        <taxon>Paenibacillaceae</taxon>
        <taxon>Paenibacillus</taxon>
    </lineage>
</organism>
<feature type="domain" description="ABC transmembrane type-1" evidence="9">
    <location>
        <begin position="16"/>
        <end position="298"/>
    </location>
</feature>
<dbReference type="GO" id="GO:0034040">
    <property type="term" value="F:ATPase-coupled lipid transmembrane transporter activity"/>
    <property type="evidence" value="ECO:0007669"/>
    <property type="project" value="TreeGrafter"/>
</dbReference>
<evidence type="ECO:0000259" key="9">
    <source>
        <dbReference type="PROSITE" id="PS50929"/>
    </source>
</evidence>
<dbReference type="GO" id="GO:0005886">
    <property type="term" value="C:plasma membrane"/>
    <property type="evidence" value="ECO:0007669"/>
    <property type="project" value="UniProtKB-SubCell"/>
</dbReference>
<dbReference type="InterPro" id="IPR014216">
    <property type="entry name" value="ABC_transptr_CydD"/>
</dbReference>
<name>A0AAX3LWL3_9BACL</name>
<evidence type="ECO:0000256" key="1">
    <source>
        <dbReference type="ARBA" id="ARBA00004651"/>
    </source>
</evidence>
<feature type="transmembrane region" description="Helical" evidence="7">
    <location>
        <begin position="235"/>
        <end position="260"/>
    </location>
</feature>
<dbReference type="PROSITE" id="PS50929">
    <property type="entry name" value="ABC_TM1F"/>
    <property type="match status" value="1"/>
</dbReference>
<dbReference type="Pfam" id="PF00005">
    <property type="entry name" value="ABC_tran"/>
    <property type="match status" value="1"/>
</dbReference>
<evidence type="ECO:0000313" key="10">
    <source>
        <dbReference type="EMBL" id="WCT54000.1"/>
    </source>
</evidence>
<dbReference type="SMART" id="SM00382">
    <property type="entry name" value="AAA"/>
    <property type="match status" value="1"/>
</dbReference>
<evidence type="ECO:0000259" key="8">
    <source>
        <dbReference type="PROSITE" id="PS50893"/>
    </source>
</evidence>
<keyword evidence="5 7" id="KW-1133">Transmembrane helix</keyword>
<protein>
    <submittedName>
        <fullName evidence="10">Thiol reductant ABC exporter subunit CydD</fullName>
    </submittedName>
</protein>
<dbReference type="GO" id="GO:0016887">
    <property type="term" value="F:ATP hydrolysis activity"/>
    <property type="evidence" value="ECO:0007669"/>
    <property type="project" value="InterPro"/>
</dbReference>
<evidence type="ECO:0000313" key="11">
    <source>
        <dbReference type="Proteomes" id="UP001220509"/>
    </source>
</evidence>
<dbReference type="Pfam" id="PF00664">
    <property type="entry name" value="ABC_membrane"/>
    <property type="match status" value="1"/>
</dbReference>
<dbReference type="InterPro" id="IPR039421">
    <property type="entry name" value="Type_1_exporter"/>
</dbReference>
<dbReference type="PROSITE" id="PS50893">
    <property type="entry name" value="ABC_TRANSPORTER_2"/>
    <property type="match status" value="1"/>
</dbReference>
<dbReference type="InterPro" id="IPR027417">
    <property type="entry name" value="P-loop_NTPase"/>
</dbReference>
<evidence type="ECO:0000256" key="3">
    <source>
        <dbReference type="ARBA" id="ARBA00022741"/>
    </source>
</evidence>
<dbReference type="InterPro" id="IPR003439">
    <property type="entry name" value="ABC_transporter-like_ATP-bd"/>
</dbReference>
<dbReference type="SUPFAM" id="SSF52540">
    <property type="entry name" value="P-loop containing nucleoside triphosphate hydrolases"/>
    <property type="match status" value="1"/>
</dbReference>
<dbReference type="EMBL" id="CP117416">
    <property type="protein sequence ID" value="WCT54000.1"/>
    <property type="molecule type" value="Genomic_DNA"/>
</dbReference>
<dbReference type="GO" id="GO:0005524">
    <property type="term" value="F:ATP binding"/>
    <property type="evidence" value="ECO:0007669"/>
    <property type="project" value="UniProtKB-KW"/>
</dbReference>
<dbReference type="InterPro" id="IPR011527">
    <property type="entry name" value="ABC1_TM_dom"/>
</dbReference>
<dbReference type="InterPro" id="IPR036640">
    <property type="entry name" value="ABC1_TM_sf"/>
</dbReference>
<dbReference type="GO" id="GO:0140359">
    <property type="term" value="F:ABC-type transporter activity"/>
    <property type="evidence" value="ECO:0007669"/>
    <property type="project" value="InterPro"/>
</dbReference>
<feature type="transmembrane region" description="Helical" evidence="7">
    <location>
        <begin position="56"/>
        <end position="78"/>
    </location>
</feature>
<comment type="subcellular location">
    <subcellularLocation>
        <location evidence="1">Cell membrane</location>
        <topology evidence="1">Multi-pass membrane protein</topology>
    </subcellularLocation>
</comment>
<dbReference type="RefSeq" id="WP_273612555.1">
    <property type="nucleotide sequence ID" value="NZ_CP117416.1"/>
</dbReference>